<dbReference type="PANTHER" id="PTHR37423:SF2">
    <property type="entry name" value="MEMBRANE-BOUND LYTIC MUREIN TRANSGLYCOSYLASE C"/>
    <property type="match status" value="1"/>
</dbReference>
<feature type="signal peptide" evidence="2">
    <location>
        <begin position="1"/>
        <end position="23"/>
    </location>
</feature>
<comment type="similarity">
    <text evidence="1">Belongs to the transglycosylase Slt family.</text>
</comment>
<dbReference type="InterPro" id="IPR008258">
    <property type="entry name" value="Transglycosylase_SLT_dom_1"/>
</dbReference>
<dbReference type="EMBL" id="JMFG01000002">
    <property type="protein sequence ID" value="KDA55000.1"/>
    <property type="molecule type" value="Genomic_DNA"/>
</dbReference>
<organism evidence="4 5">
    <name type="scientific">Thermoanaerobaculum aquaticum</name>
    <dbReference type="NCBI Taxonomy" id="1312852"/>
    <lineage>
        <taxon>Bacteria</taxon>
        <taxon>Pseudomonadati</taxon>
        <taxon>Acidobacteriota</taxon>
        <taxon>Thermoanaerobaculia</taxon>
        <taxon>Thermoanaerobaculales</taxon>
        <taxon>Thermoanaerobaculaceae</taxon>
        <taxon>Thermoanaerobaculum</taxon>
    </lineage>
</organism>
<dbReference type="PROSITE" id="PS51257">
    <property type="entry name" value="PROKAR_LIPOPROTEIN"/>
    <property type="match status" value="1"/>
</dbReference>
<dbReference type="CDD" id="cd13401">
    <property type="entry name" value="Slt70-like"/>
    <property type="match status" value="1"/>
</dbReference>
<comment type="caution">
    <text evidence="4">The sequence shown here is derived from an EMBL/GenBank/DDBJ whole genome shotgun (WGS) entry which is preliminary data.</text>
</comment>
<dbReference type="AlphaFoldDB" id="A0A062Y2K4"/>
<dbReference type="Proteomes" id="UP000027284">
    <property type="component" value="Unassembled WGS sequence"/>
</dbReference>
<evidence type="ECO:0000313" key="5">
    <source>
        <dbReference type="Proteomes" id="UP000027284"/>
    </source>
</evidence>
<reference evidence="4 5" key="1">
    <citation type="submission" date="2014-04" db="EMBL/GenBank/DDBJ databases">
        <title>The Genome Sequence of Thermoanaerobaculum aquaticum MP-01, The First Cultivated Group 23 Acidobacterium.</title>
        <authorList>
            <person name="Stamps B.W."/>
            <person name="Losey N.A."/>
            <person name="Lawson P.A."/>
            <person name="Stevenson B.S."/>
        </authorList>
    </citation>
    <scope>NUCLEOTIDE SEQUENCE [LARGE SCALE GENOMIC DNA]</scope>
    <source>
        <strain evidence="4 5">MP-01</strain>
    </source>
</reference>
<protein>
    <recommendedName>
        <fullName evidence="3">Transglycosylase SLT domain-containing protein</fullName>
    </recommendedName>
</protein>
<dbReference type="InterPro" id="IPR023346">
    <property type="entry name" value="Lysozyme-like_dom_sf"/>
</dbReference>
<dbReference type="Pfam" id="PF01464">
    <property type="entry name" value="SLT"/>
    <property type="match status" value="1"/>
</dbReference>
<dbReference type="Gene3D" id="1.10.530.10">
    <property type="match status" value="1"/>
</dbReference>
<dbReference type="STRING" id="1312852.EG19_04170"/>
<feature type="chain" id="PRO_5001620915" description="Transglycosylase SLT domain-containing protein" evidence="2">
    <location>
        <begin position="24"/>
        <end position="661"/>
    </location>
</feature>
<dbReference type="OrthoDB" id="9815002at2"/>
<keyword evidence="2" id="KW-0732">Signal</keyword>
<proteinExistence type="inferred from homology"/>
<keyword evidence="5" id="KW-1185">Reference proteome</keyword>
<name>A0A062Y2K4_9BACT</name>
<dbReference type="RefSeq" id="WP_053334720.1">
    <property type="nucleotide sequence ID" value="NZ_JMFG01000002.1"/>
</dbReference>
<evidence type="ECO:0000256" key="1">
    <source>
        <dbReference type="ARBA" id="ARBA00007734"/>
    </source>
</evidence>
<dbReference type="SUPFAM" id="SSF53955">
    <property type="entry name" value="Lysozyme-like"/>
    <property type="match status" value="1"/>
</dbReference>
<evidence type="ECO:0000256" key="2">
    <source>
        <dbReference type="SAM" id="SignalP"/>
    </source>
</evidence>
<evidence type="ECO:0000259" key="3">
    <source>
        <dbReference type="Pfam" id="PF01464"/>
    </source>
</evidence>
<evidence type="ECO:0000313" key="4">
    <source>
        <dbReference type="EMBL" id="KDA55000.1"/>
    </source>
</evidence>
<accession>A0A062Y2K4</accession>
<feature type="domain" description="Transglycosylase SLT" evidence="3">
    <location>
        <begin position="521"/>
        <end position="619"/>
    </location>
</feature>
<gene>
    <name evidence="4" type="ORF">EG19_04170</name>
</gene>
<sequence>MAIRTRWACRLGLWALLGLFACAKKPPVPTLTAALTTPGGAAEKAKACLKVAVSGPPEERREAALLWGLYACDAGSPASALRAFSLAQPTGGPGAVAARRLEEAARRAPSAALVAQLQNASWLPIEGRERVLLAAGEALGRRGQIGEARRLLPPPEAFSPANRSRARALYAQLWPEESDRQQKELLLEAPRDFPQAFPQADWEKLAKGFAASQWARVAEGFLAAGDAPSALKAASRVGAAAVAAKAALVLRRSGEAQRWAERLPASSAERYLLLAQALRQQAWRAEGQERLAWFSRVAGAAREAEKRATGGERAEAQLLLAEALLEQGRWGEVPGLLKASAAFKPARWEWVARRALMAFAQRGTVLPLPPEAVGPRLSRLSAFWSGWLELRRKNPEPLRQLAASGHPDLPAQWAARLSRATVSWKAAQDPPSALQPPPWATWWLRAGRVADVVLGWRAELEEARVTGPAWLGLVRLGEFPPQDAIPLLVRAEPRLFTGPWSGLSRELLVQYLPLPFRPELEAAAQAHGVPPWILAGLVRQESAFNPRARSAKGAVGLAQLLPETAGLPARALEDPQTNLNAGAAFLAKLRQRFGSWEAALAAYNAGESRVWPAWERAGRQGGPFFVESLELPETWDYVHRVMLLAQGYRALYWPEAAAEGP</sequence>
<dbReference type="PANTHER" id="PTHR37423">
    <property type="entry name" value="SOLUBLE LYTIC MUREIN TRANSGLYCOSYLASE-RELATED"/>
    <property type="match status" value="1"/>
</dbReference>